<reference evidence="9 10" key="1">
    <citation type="journal article" date="2016" name="Nat. Commun.">
        <title>Thousands of microbial genomes shed light on interconnected biogeochemical processes in an aquifer system.</title>
        <authorList>
            <person name="Anantharaman K."/>
            <person name="Brown C.T."/>
            <person name="Hug L.A."/>
            <person name="Sharon I."/>
            <person name="Castelle C.J."/>
            <person name="Probst A.J."/>
            <person name="Thomas B.C."/>
            <person name="Singh A."/>
            <person name="Wilkins M.J."/>
            <person name="Karaoz U."/>
            <person name="Brodie E.L."/>
            <person name="Williams K.H."/>
            <person name="Hubbard S.S."/>
            <person name="Banfield J.F."/>
        </authorList>
    </citation>
    <scope>NUCLEOTIDE SEQUENCE [LARGE SCALE GENOMIC DNA]</scope>
</reference>
<name>A0A1F5C6F7_9BACT</name>
<dbReference type="SUPFAM" id="SSF54768">
    <property type="entry name" value="dsRNA-binding domain-like"/>
    <property type="match status" value="1"/>
</dbReference>
<dbReference type="GO" id="GO:0006412">
    <property type="term" value="P:translation"/>
    <property type="evidence" value="ECO:0007669"/>
    <property type="project" value="InterPro"/>
</dbReference>
<dbReference type="InterPro" id="IPR013810">
    <property type="entry name" value="Ribosomal_uS5_N"/>
</dbReference>
<dbReference type="InterPro" id="IPR005324">
    <property type="entry name" value="Ribosomal_uS5_C"/>
</dbReference>
<dbReference type="AlphaFoldDB" id="A0A1F5C6F7"/>
<evidence type="ECO:0000313" key="9">
    <source>
        <dbReference type="EMBL" id="OGD38431.1"/>
    </source>
</evidence>
<dbReference type="FunFam" id="3.30.230.10:FF:000002">
    <property type="entry name" value="30S ribosomal protein S5"/>
    <property type="match status" value="1"/>
</dbReference>
<comment type="similarity">
    <text evidence="1 7">Belongs to the universal ribosomal protein uS5 family.</text>
</comment>
<evidence type="ECO:0000313" key="10">
    <source>
        <dbReference type="Proteomes" id="UP000177947"/>
    </source>
</evidence>
<dbReference type="Proteomes" id="UP000177947">
    <property type="component" value="Unassembled WGS sequence"/>
</dbReference>
<sequence length="160" mass="16986">MGPKKGGRFGRSEKPRDEFDQKVLEIRRVTRVTGGGKRFSFRSSVVVGNRKGKVGFGLAKGLDVTLSVEKAVRAAKKDIVVVPIIKGTIPHEVSGKFKAGKVIMKPSAEGRGIIAGGAMRLICDLAGFSSVTGKIIGKSTNKINIAKATLVALKKLKVKS</sequence>
<dbReference type="EMBL" id="MEYQ01000045">
    <property type="protein sequence ID" value="OGD38431.1"/>
    <property type="molecule type" value="Genomic_DNA"/>
</dbReference>
<dbReference type="SUPFAM" id="SSF54211">
    <property type="entry name" value="Ribosomal protein S5 domain 2-like"/>
    <property type="match status" value="1"/>
</dbReference>
<evidence type="ECO:0000259" key="8">
    <source>
        <dbReference type="PROSITE" id="PS50881"/>
    </source>
</evidence>
<keyword evidence="2 6" id="KW-0689">Ribosomal protein</keyword>
<feature type="domain" description="S5 DRBM" evidence="8">
    <location>
        <begin position="19"/>
        <end position="82"/>
    </location>
</feature>
<organism evidence="9 10">
    <name type="scientific">Candidatus Azambacteria bacterium RIFCSPLOWO2_01_FULL_37_9</name>
    <dbReference type="NCBI Taxonomy" id="1797297"/>
    <lineage>
        <taxon>Bacteria</taxon>
        <taxon>Candidatus Azamiibacteriota</taxon>
    </lineage>
</organism>
<evidence type="ECO:0000256" key="1">
    <source>
        <dbReference type="ARBA" id="ARBA00008945"/>
    </source>
</evidence>
<dbReference type="Gene3D" id="3.30.160.20">
    <property type="match status" value="1"/>
</dbReference>
<evidence type="ECO:0000256" key="7">
    <source>
        <dbReference type="RuleBase" id="RU003823"/>
    </source>
</evidence>
<accession>A0A1F5C6F7</accession>
<evidence type="ECO:0000256" key="4">
    <source>
        <dbReference type="ARBA" id="ARBA00035255"/>
    </source>
</evidence>
<keyword evidence="3 6" id="KW-0687">Ribonucleoprotein</keyword>
<gene>
    <name evidence="9" type="ORF">A2907_01250</name>
</gene>
<proteinExistence type="inferred from homology"/>
<dbReference type="InterPro" id="IPR000851">
    <property type="entry name" value="Ribosomal_uS5"/>
</dbReference>
<dbReference type="InterPro" id="IPR014721">
    <property type="entry name" value="Ribsml_uS5_D2-typ_fold_subgr"/>
</dbReference>
<dbReference type="GO" id="GO:0003723">
    <property type="term" value="F:RNA binding"/>
    <property type="evidence" value="ECO:0007669"/>
    <property type="project" value="InterPro"/>
</dbReference>
<dbReference type="GO" id="GO:0003735">
    <property type="term" value="F:structural constituent of ribosome"/>
    <property type="evidence" value="ECO:0007669"/>
    <property type="project" value="UniProtKB-UniRule"/>
</dbReference>
<evidence type="ECO:0000256" key="3">
    <source>
        <dbReference type="ARBA" id="ARBA00023274"/>
    </source>
</evidence>
<dbReference type="PROSITE" id="PS50881">
    <property type="entry name" value="S5_DSRBD"/>
    <property type="match status" value="1"/>
</dbReference>
<dbReference type="GO" id="GO:0005840">
    <property type="term" value="C:ribosome"/>
    <property type="evidence" value="ECO:0007669"/>
    <property type="project" value="UniProtKB-KW"/>
</dbReference>
<dbReference type="GO" id="GO:1990904">
    <property type="term" value="C:ribonucleoprotein complex"/>
    <property type="evidence" value="ECO:0007669"/>
    <property type="project" value="UniProtKB-UniRule"/>
</dbReference>
<protein>
    <recommendedName>
        <fullName evidence="4">Small ribosomal subunit protein uS5</fullName>
    </recommendedName>
    <alternativeName>
        <fullName evidence="5">30S ribosomal protein S5</fullName>
    </alternativeName>
</protein>
<dbReference type="InterPro" id="IPR020568">
    <property type="entry name" value="Ribosomal_Su5_D2-typ_SF"/>
</dbReference>
<dbReference type="Pfam" id="PF03719">
    <property type="entry name" value="Ribosomal_S5_C"/>
    <property type="match status" value="1"/>
</dbReference>
<evidence type="ECO:0000256" key="5">
    <source>
        <dbReference type="ARBA" id="ARBA00035519"/>
    </source>
</evidence>
<dbReference type="PANTHER" id="PTHR48277">
    <property type="entry name" value="MITOCHONDRIAL RIBOSOMAL PROTEIN S5"/>
    <property type="match status" value="1"/>
</dbReference>
<dbReference type="Gene3D" id="3.30.230.10">
    <property type="match status" value="1"/>
</dbReference>
<dbReference type="Pfam" id="PF00333">
    <property type="entry name" value="Ribosomal_S5"/>
    <property type="match status" value="1"/>
</dbReference>
<comment type="caution">
    <text evidence="9">The sequence shown here is derived from an EMBL/GenBank/DDBJ whole genome shotgun (WGS) entry which is preliminary data.</text>
</comment>
<evidence type="ECO:0000256" key="2">
    <source>
        <dbReference type="ARBA" id="ARBA00022980"/>
    </source>
</evidence>
<dbReference type="PANTHER" id="PTHR48277:SF1">
    <property type="entry name" value="MITOCHONDRIAL RIBOSOMAL PROTEIN S5"/>
    <property type="match status" value="1"/>
</dbReference>
<dbReference type="GO" id="GO:0005737">
    <property type="term" value="C:cytoplasm"/>
    <property type="evidence" value="ECO:0007669"/>
    <property type="project" value="UniProtKB-ARBA"/>
</dbReference>
<evidence type="ECO:0000256" key="6">
    <source>
        <dbReference type="PROSITE-ProRule" id="PRU00268"/>
    </source>
</evidence>